<dbReference type="GO" id="GO:0016846">
    <property type="term" value="F:carbon-sulfur lyase activity"/>
    <property type="evidence" value="ECO:0007669"/>
    <property type="project" value="InterPro"/>
</dbReference>
<dbReference type="PROSITE" id="PS51891">
    <property type="entry name" value="CENP_V_GFA"/>
    <property type="match status" value="1"/>
</dbReference>
<reference evidence="5 7" key="1">
    <citation type="submission" date="2015-09" db="EMBL/GenBank/DDBJ databases">
        <authorList>
            <person name="Rodrigo-Torres L."/>
            <person name="Arahal D.R."/>
        </authorList>
    </citation>
    <scope>NUCLEOTIDE SEQUENCE [LARGE SCALE GENOMIC DNA]</scope>
    <source>
        <strain evidence="5 7">CECT 5118</strain>
    </source>
</reference>
<evidence type="ECO:0000313" key="8">
    <source>
        <dbReference type="Proteomes" id="UP000051887"/>
    </source>
</evidence>
<feature type="domain" description="CENP-V/GFA" evidence="4">
    <location>
        <begin position="2"/>
        <end position="116"/>
    </location>
</feature>
<sequence>MIQGSCHCGAVRFDYQRTAETAASCNCSICRRLGATWIYANADQITFHMAEGATHRYLRGEENIGFHSCTTCGCPTHWENMAEPETGPMAVNLNLCDPEEAAKVPVRRFDGADSWSFID</sequence>
<reference evidence="6 8" key="2">
    <citation type="submission" date="2015-09" db="EMBL/GenBank/DDBJ databases">
        <authorList>
            <consortium name="Swine Surveillance"/>
        </authorList>
    </citation>
    <scope>NUCLEOTIDE SEQUENCE [LARGE SCALE GENOMIC DNA]</scope>
    <source>
        <strain evidence="6 8">5120</strain>
    </source>
</reference>
<evidence type="ECO:0000313" key="7">
    <source>
        <dbReference type="Proteomes" id="UP000051086"/>
    </source>
</evidence>
<dbReference type="SUPFAM" id="SSF51316">
    <property type="entry name" value="Mss4-like"/>
    <property type="match status" value="1"/>
</dbReference>
<evidence type="ECO:0000313" key="5">
    <source>
        <dbReference type="EMBL" id="CUH65458.1"/>
    </source>
</evidence>
<dbReference type="GO" id="GO:0046872">
    <property type="term" value="F:metal ion binding"/>
    <property type="evidence" value="ECO:0007669"/>
    <property type="project" value="UniProtKB-KW"/>
</dbReference>
<dbReference type="OrthoDB" id="9807246at2"/>
<dbReference type="PANTHER" id="PTHR28620">
    <property type="entry name" value="CENTROMERE PROTEIN V"/>
    <property type="match status" value="1"/>
</dbReference>
<evidence type="ECO:0000256" key="1">
    <source>
        <dbReference type="ARBA" id="ARBA00005495"/>
    </source>
</evidence>
<gene>
    <name evidence="5" type="ORF">TL5118_01316</name>
    <name evidence="6" type="ORF">TL5120_00297</name>
</gene>
<dbReference type="AlphaFoldDB" id="A0A0N7LV68"/>
<dbReference type="Proteomes" id="UP000051086">
    <property type="component" value="Unassembled WGS sequence"/>
</dbReference>
<keyword evidence="7" id="KW-1185">Reference proteome</keyword>
<dbReference type="RefSeq" id="WP_058241866.1">
    <property type="nucleotide sequence ID" value="NZ_CYSB01000025.1"/>
</dbReference>
<evidence type="ECO:0000256" key="3">
    <source>
        <dbReference type="ARBA" id="ARBA00022833"/>
    </source>
</evidence>
<dbReference type="EMBL" id="CYSB01000025">
    <property type="protein sequence ID" value="CUH65458.1"/>
    <property type="molecule type" value="Genomic_DNA"/>
</dbReference>
<dbReference type="InterPro" id="IPR011057">
    <property type="entry name" value="Mss4-like_sf"/>
</dbReference>
<keyword evidence="3" id="KW-0862">Zinc</keyword>
<comment type="similarity">
    <text evidence="1">Belongs to the Gfa family.</text>
</comment>
<dbReference type="InterPro" id="IPR052355">
    <property type="entry name" value="CENP-V-like"/>
</dbReference>
<dbReference type="Proteomes" id="UP000051887">
    <property type="component" value="Unassembled WGS sequence"/>
</dbReference>
<accession>A0A0N7LV68</accession>
<dbReference type="Pfam" id="PF04828">
    <property type="entry name" value="GFA"/>
    <property type="match status" value="1"/>
</dbReference>
<evidence type="ECO:0000256" key="2">
    <source>
        <dbReference type="ARBA" id="ARBA00022723"/>
    </source>
</evidence>
<evidence type="ECO:0000259" key="4">
    <source>
        <dbReference type="PROSITE" id="PS51891"/>
    </source>
</evidence>
<protein>
    <recommendedName>
        <fullName evidence="4">CENP-V/GFA domain-containing protein</fullName>
    </recommendedName>
</protein>
<name>A0A0N7LV68_9RHOB</name>
<keyword evidence="2" id="KW-0479">Metal-binding</keyword>
<organism evidence="6 8">
    <name type="scientific">Thalassovita autumnalis</name>
    <dbReference type="NCBI Taxonomy" id="2072972"/>
    <lineage>
        <taxon>Bacteria</taxon>
        <taxon>Pseudomonadati</taxon>
        <taxon>Pseudomonadota</taxon>
        <taxon>Alphaproteobacteria</taxon>
        <taxon>Rhodobacterales</taxon>
        <taxon>Roseobacteraceae</taxon>
        <taxon>Thalassovita</taxon>
    </lineage>
</organism>
<dbReference type="PANTHER" id="PTHR28620:SF1">
    <property type="entry name" value="CENP-V_GFA DOMAIN-CONTAINING PROTEIN"/>
    <property type="match status" value="1"/>
</dbReference>
<proteinExistence type="inferred from homology"/>
<dbReference type="InterPro" id="IPR006913">
    <property type="entry name" value="CENP-V/GFA"/>
</dbReference>
<dbReference type="EMBL" id="CYSC01000007">
    <property type="protein sequence ID" value="CUH70520.1"/>
    <property type="molecule type" value="Genomic_DNA"/>
</dbReference>
<dbReference type="Gene3D" id="2.170.150.70">
    <property type="match status" value="1"/>
</dbReference>
<evidence type="ECO:0000313" key="6">
    <source>
        <dbReference type="EMBL" id="CUH70520.1"/>
    </source>
</evidence>